<dbReference type="InterPro" id="IPR029044">
    <property type="entry name" value="Nucleotide-diphossugar_trans"/>
</dbReference>
<keyword evidence="4" id="KW-1185">Reference proteome</keyword>
<dbReference type="GO" id="GO:0016758">
    <property type="term" value="F:hexosyltransferase activity"/>
    <property type="evidence" value="ECO:0007669"/>
    <property type="project" value="UniProtKB-ARBA"/>
</dbReference>
<feature type="domain" description="Glycosyltransferase 2-like" evidence="2">
    <location>
        <begin position="6"/>
        <end position="137"/>
    </location>
</feature>
<evidence type="ECO:0000259" key="2">
    <source>
        <dbReference type="Pfam" id="PF00535"/>
    </source>
</evidence>
<gene>
    <name evidence="3" type="ORF">ULVI_08015</name>
</gene>
<dbReference type="Pfam" id="PF00535">
    <property type="entry name" value="Glycos_transf_2"/>
    <property type="match status" value="1"/>
</dbReference>
<dbReference type="SUPFAM" id="SSF53448">
    <property type="entry name" value="Nucleotide-diphospho-sugar transferases"/>
    <property type="match status" value="1"/>
</dbReference>
<dbReference type="PANTHER" id="PTHR22916:SF64">
    <property type="entry name" value="TRANSFERASE, PUTATIVE-RELATED"/>
    <property type="match status" value="1"/>
</dbReference>
<sequence>MSRMYSFIIPVFNRSKEIEELLGSFIKMEYNEPYEIVIVEDGSSETSEAVVKRFANNLPITYYFKPNSGPGASRNFGMQKAKGNYFIILDSDVLMPPHYLKTVDAFLKKTYYDCFGGADAAHDSFTPLQKAINYVMTSFFTTGGIRGSEKSVQHFEPRSFNMGISKKAFEATGGFAKIHPGEDPDLSQRILKSGFKTTFIPNAFVYHKRRISWNKFYTQVKKFGMVRPILTKWHPTAAKVTFWFPSLFVIFTIASVLGALLYRWELIIPLLGYVLLILFHASFVTKSIGIGILSVAAVFVQFFGYGIAFLKSTFFIRLLQKDPEKKFPNLFFK</sequence>
<dbReference type="EMBL" id="LRXL01000037">
    <property type="protein sequence ID" value="OAB78529.1"/>
    <property type="molecule type" value="Genomic_DNA"/>
</dbReference>
<feature type="transmembrane region" description="Helical" evidence="1">
    <location>
        <begin position="290"/>
        <end position="310"/>
    </location>
</feature>
<dbReference type="Proteomes" id="UP000077013">
    <property type="component" value="Unassembled WGS sequence"/>
</dbReference>
<reference evidence="3 4" key="1">
    <citation type="submission" date="2016-02" db="EMBL/GenBank/DDBJ databases">
        <title>Ulvibacter sp. LPB0005, isolated from Thais luteostoma.</title>
        <authorList>
            <person name="Shin S.-K."/>
            <person name="Yi H."/>
        </authorList>
    </citation>
    <scope>NUCLEOTIDE SEQUENCE [LARGE SCALE GENOMIC DNA]</scope>
    <source>
        <strain evidence="3 4">LPB0005</strain>
    </source>
</reference>
<evidence type="ECO:0000313" key="3">
    <source>
        <dbReference type="EMBL" id="OAB78529.1"/>
    </source>
</evidence>
<accession>A0A167HEQ7</accession>
<dbReference type="InterPro" id="IPR001173">
    <property type="entry name" value="Glyco_trans_2-like"/>
</dbReference>
<dbReference type="AlphaFoldDB" id="A0A167HEQ7"/>
<keyword evidence="1" id="KW-1133">Transmembrane helix</keyword>
<evidence type="ECO:0000313" key="4">
    <source>
        <dbReference type="Proteomes" id="UP000077013"/>
    </source>
</evidence>
<comment type="caution">
    <text evidence="3">The sequence shown here is derived from an EMBL/GenBank/DDBJ whole genome shotgun (WGS) entry which is preliminary data.</text>
</comment>
<protein>
    <submittedName>
        <fullName evidence="3">Glycosyl transferase family 2</fullName>
    </submittedName>
</protein>
<dbReference type="OrthoDB" id="9813550at2"/>
<dbReference type="STRING" id="1763537.ULVI_08015"/>
<evidence type="ECO:0000256" key="1">
    <source>
        <dbReference type="SAM" id="Phobius"/>
    </source>
</evidence>
<name>A0A167HEQ7_9FLAO</name>
<proteinExistence type="predicted"/>
<dbReference type="PANTHER" id="PTHR22916">
    <property type="entry name" value="GLYCOSYLTRANSFERASE"/>
    <property type="match status" value="1"/>
</dbReference>
<feature type="transmembrane region" description="Helical" evidence="1">
    <location>
        <begin position="242"/>
        <end position="261"/>
    </location>
</feature>
<keyword evidence="3" id="KW-0808">Transferase</keyword>
<dbReference type="Gene3D" id="3.90.550.10">
    <property type="entry name" value="Spore Coat Polysaccharide Biosynthesis Protein SpsA, Chain A"/>
    <property type="match status" value="1"/>
</dbReference>
<keyword evidence="1" id="KW-0472">Membrane</keyword>
<organism evidence="3 4">
    <name type="scientific">Cochleicola gelatinilyticus</name>
    <dbReference type="NCBI Taxonomy" id="1763537"/>
    <lineage>
        <taxon>Bacteria</taxon>
        <taxon>Pseudomonadati</taxon>
        <taxon>Bacteroidota</taxon>
        <taxon>Flavobacteriia</taxon>
        <taxon>Flavobacteriales</taxon>
        <taxon>Flavobacteriaceae</taxon>
        <taxon>Cochleicola</taxon>
    </lineage>
</organism>
<keyword evidence="1" id="KW-0812">Transmembrane</keyword>
<feature type="transmembrane region" description="Helical" evidence="1">
    <location>
        <begin position="266"/>
        <end position="284"/>
    </location>
</feature>
<dbReference type="RefSeq" id="WP_068591608.1">
    <property type="nucleotide sequence ID" value="NZ_LRXL01000037.1"/>
</dbReference>